<dbReference type="InterPro" id="IPR052702">
    <property type="entry name" value="MscS-like_channel"/>
</dbReference>
<dbReference type="InterPro" id="IPR049278">
    <property type="entry name" value="MS_channel_C"/>
</dbReference>
<protein>
    <submittedName>
        <fullName evidence="10">Mechanosensitive ion channel</fullName>
    </submittedName>
</protein>
<reference evidence="10 11" key="1">
    <citation type="submission" date="2023-09" db="EMBL/GenBank/DDBJ databases">
        <title>Novel taxa isolated from Blanes Bay.</title>
        <authorList>
            <person name="Rey-Velasco X."/>
            <person name="Lucena T."/>
        </authorList>
    </citation>
    <scope>NUCLEOTIDE SEQUENCE [LARGE SCALE GENOMIC DNA]</scope>
    <source>
        <strain evidence="10 11">S356</strain>
    </source>
</reference>
<dbReference type="Gene3D" id="2.30.30.60">
    <property type="match status" value="1"/>
</dbReference>
<keyword evidence="3" id="KW-1003">Cell membrane</keyword>
<dbReference type="RefSeq" id="WP_349242640.1">
    <property type="nucleotide sequence ID" value="NZ_JAVTTO010000005.1"/>
</dbReference>
<evidence type="ECO:0000256" key="2">
    <source>
        <dbReference type="ARBA" id="ARBA00008017"/>
    </source>
</evidence>
<dbReference type="InterPro" id="IPR010920">
    <property type="entry name" value="LSM_dom_sf"/>
</dbReference>
<keyword evidence="6 7" id="KW-0472">Membrane</keyword>
<evidence type="ECO:0000313" key="10">
    <source>
        <dbReference type="EMBL" id="MDT7833389.1"/>
    </source>
</evidence>
<feature type="transmembrane region" description="Helical" evidence="7">
    <location>
        <begin position="83"/>
        <end position="103"/>
    </location>
</feature>
<comment type="subcellular location">
    <subcellularLocation>
        <location evidence="1">Cell membrane</location>
        <topology evidence="1">Multi-pass membrane protein</topology>
    </subcellularLocation>
</comment>
<organism evidence="10 11">
    <name type="scientific">Asprobacillus argus</name>
    <dbReference type="NCBI Taxonomy" id="3076534"/>
    <lineage>
        <taxon>Bacteria</taxon>
        <taxon>Pseudomonadati</taxon>
        <taxon>Bacteroidota</taxon>
        <taxon>Flavobacteriia</taxon>
        <taxon>Flavobacteriales</taxon>
        <taxon>Flavobacteriaceae</taxon>
        <taxon>Asprobacillus</taxon>
    </lineage>
</organism>
<dbReference type="InterPro" id="IPR011066">
    <property type="entry name" value="MscS_channel_C_sf"/>
</dbReference>
<comment type="similarity">
    <text evidence="2">Belongs to the MscS (TC 1.A.23) family.</text>
</comment>
<accession>A0ABU3LI42</accession>
<dbReference type="PANTHER" id="PTHR30347:SF1">
    <property type="entry name" value="MECHANOSENSITIVE CHANNEL MSCK"/>
    <property type="match status" value="1"/>
</dbReference>
<dbReference type="InterPro" id="IPR006685">
    <property type="entry name" value="MscS_channel_2nd"/>
</dbReference>
<gene>
    <name evidence="10" type="ORF">RQM59_13445</name>
</gene>
<dbReference type="InterPro" id="IPR011014">
    <property type="entry name" value="MscS_channel_TM-2"/>
</dbReference>
<evidence type="ECO:0000256" key="3">
    <source>
        <dbReference type="ARBA" id="ARBA00022475"/>
    </source>
</evidence>
<evidence type="ECO:0000313" key="11">
    <source>
        <dbReference type="Proteomes" id="UP001257277"/>
    </source>
</evidence>
<keyword evidence="4 7" id="KW-0812">Transmembrane</keyword>
<evidence type="ECO:0000259" key="8">
    <source>
        <dbReference type="Pfam" id="PF00924"/>
    </source>
</evidence>
<dbReference type="SUPFAM" id="SSF82861">
    <property type="entry name" value="Mechanosensitive channel protein MscS (YggB), transmembrane region"/>
    <property type="match status" value="1"/>
</dbReference>
<feature type="domain" description="Mechanosensitive ion channel MscS" evidence="8">
    <location>
        <begin position="105"/>
        <end position="171"/>
    </location>
</feature>
<evidence type="ECO:0000256" key="4">
    <source>
        <dbReference type="ARBA" id="ARBA00022692"/>
    </source>
</evidence>
<dbReference type="SUPFAM" id="SSF50182">
    <property type="entry name" value="Sm-like ribonucleoproteins"/>
    <property type="match status" value="1"/>
</dbReference>
<sequence length="278" mass="32091">MKKLNEFLDYSFKIGENIHLDVRTILIIIFIMLLTNWLLKLVRKIVNSKLDEQNKGKFRSVFSFIKYFIYTLVLIVALESSGIKMSVLLAGSAALLVGIGLGLQTLFQDIISGIFILVDRSLQVDDIVEVDGKVGRIFEIKLRTSRAVTIDDRVLIIPNHKFMTHSLYNWTQNGNVTTESVEVGVAYGTDVEKVKEILLKIAEEHPMITKAKKPDVLFWEFAESSMRFKLLFVIRDSFTRNKIKSDIRFAIEKAFREHEIRIPFPQRDVHIFNPKNQE</sequence>
<dbReference type="EMBL" id="JAVTTO010000005">
    <property type="protein sequence ID" value="MDT7833389.1"/>
    <property type="molecule type" value="Genomic_DNA"/>
</dbReference>
<proteinExistence type="inferred from homology"/>
<evidence type="ECO:0000256" key="5">
    <source>
        <dbReference type="ARBA" id="ARBA00022989"/>
    </source>
</evidence>
<feature type="transmembrane region" description="Helical" evidence="7">
    <location>
        <begin position="60"/>
        <end position="77"/>
    </location>
</feature>
<feature type="transmembrane region" description="Helical" evidence="7">
    <location>
        <begin position="20"/>
        <end position="39"/>
    </location>
</feature>
<dbReference type="Proteomes" id="UP001257277">
    <property type="component" value="Unassembled WGS sequence"/>
</dbReference>
<keyword evidence="5 7" id="KW-1133">Transmembrane helix</keyword>
<dbReference type="Gene3D" id="1.10.287.1260">
    <property type="match status" value="1"/>
</dbReference>
<comment type="caution">
    <text evidence="10">The sequence shown here is derived from an EMBL/GenBank/DDBJ whole genome shotgun (WGS) entry which is preliminary data.</text>
</comment>
<evidence type="ECO:0000256" key="6">
    <source>
        <dbReference type="ARBA" id="ARBA00023136"/>
    </source>
</evidence>
<feature type="domain" description="Mechanosensitive ion channel MscS C-terminal" evidence="9">
    <location>
        <begin position="181"/>
        <end position="262"/>
    </location>
</feature>
<dbReference type="Gene3D" id="3.30.70.100">
    <property type="match status" value="1"/>
</dbReference>
<keyword evidence="11" id="KW-1185">Reference proteome</keyword>
<name>A0ABU3LI42_9FLAO</name>
<dbReference type="InterPro" id="IPR023408">
    <property type="entry name" value="MscS_beta-dom_sf"/>
</dbReference>
<evidence type="ECO:0000256" key="7">
    <source>
        <dbReference type="SAM" id="Phobius"/>
    </source>
</evidence>
<dbReference type="Pfam" id="PF00924">
    <property type="entry name" value="MS_channel_2nd"/>
    <property type="match status" value="1"/>
</dbReference>
<evidence type="ECO:0000259" key="9">
    <source>
        <dbReference type="Pfam" id="PF21082"/>
    </source>
</evidence>
<dbReference type="PANTHER" id="PTHR30347">
    <property type="entry name" value="POTASSIUM CHANNEL RELATED"/>
    <property type="match status" value="1"/>
</dbReference>
<dbReference type="Pfam" id="PF21082">
    <property type="entry name" value="MS_channel_3rd"/>
    <property type="match status" value="1"/>
</dbReference>
<dbReference type="SUPFAM" id="SSF82689">
    <property type="entry name" value="Mechanosensitive channel protein MscS (YggB), C-terminal domain"/>
    <property type="match status" value="1"/>
</dbReference>
<evidence type="ECO:0000256" key="1">
    <source>
        <dbReference type="ARBA" id="ARBA00004651"/>
    </source>
</evidence>